<evidence type="ECO:0000313" key="1">
    <source>
        <dbReference type="EMBL" id="EWY35680.1"/>
    </source>
</evidence>
<dbReference type="STRING" id="1385369.N825_37555"/>
<organism evidence="1 2">
    <name type="scientific">Skermanella stibiiresistens SB22</name>
    <dbReference type="NCBI Taxonomy" id="1385369"/>
    <lineage>
        <taxon>Bacteria</taxon>
        <taxon>Pseudomonadati</taxon>
        <taxon>Pseudomonadota</taxon>
        <taxon>Alphaproteobacteria</taxon>
        <taxon>Rhodospirillales</taxon>
        <taxon>Azospirillaceae</taxon>
        <taxon>Skermanella</taxon>
    </lineage>
</organism>
<dbReference type="EMBL" id="AVFL01000086">
    <property type="protein sequence ID" value="EWY35680.1"/>
    <property type="molecule type" value="Genomic_DNA"/>
</dbReference>
<protein>
    <submittedName>
        <fullName evidence="1">Uncharacterized protein</fullName>
    </submittedName>
</protein>
<keyword evidence="2" id="KW-1185">Reference proteome</keyword>
<comment type="caution">
    <text evidence="1">The sequence shown here is derived from an EMBL/GenBank/DDBJ whole genome shotgun (WGS) entry which is preliminary data.</text>
</comment>
<dbReference type="Proteomes" id="UP000019486">
    <property type="component" value="Unassembled WGS sequence"/>
</dbReference>
<reference evidence="1 2" key="1">
    <citation type="submission" date="2013-08" db="EMBL/GenBank/DDBJ databases">
        <title>The genome sequence of Skermanella stibiiresistens.</title>
        <authorList>
            <person name="Zhu W."/>
            <person name="Wang G."/>
        </authorList>
    </citation>
    <scope>NUCLEOTIDE SEQUENCE [LARGE SCALE GENOMIC DNA]</scope>
    <source>
        <strain evidence="1 2">SB22</strain>
    </source>
</reference>
<proteinExistence type="predicted"/>
<accession>W9GP90</accession>
<name>W9GP90_9PROT</name>
<sequence length="74" mass="8140">MAMSEYFLGRPRRPFAGGNQAAMASGVTQTVRLPRRRSAASYSAHFSTLYWALGILWRRGSFALYGIKILGVSG</sequence>
<gene>
    <name evidence="1" type="ORF">N825_37555</name>
</gene>
<dbReference type="AlphaFoldDB" id="W9GP90"/>
<evidence type="ECO:0000313" key="2">
    <source>
        <dbReference type="Proteomes" id="UP000019486"/>
    </source>
</evidence>